<dbReference type="Proteomes" id="UP000317171">
    <property type="component" value="Chromosome"/>
</dbReference>
<dbReference type="RefSeq" id="WP_145221835.1">
    <property type="nucleotide sequence ID" value="NZ_CP036269.1"/>
</dbReference>
<dbReference type="KEGG" id="gaz:Pan241w_54860"/>
<keyword evidence="1" id="KW-1133">Transmembrane helix</keyword>
<keyword evidence="1" id="KW-0472">Membrane</keyword>
<feature type="domain" description="Protein-glutamine gamma-glutamyltransferase-like C-terminal" evidence="3">
    <location>
        <begin position="199"/>
        <end position="258"/>
    </location>
</feature>
<keyword evidence="1" id="KW-0812">Transmembrane</keyword>
<organism evidence="4 5">
    <name type="scientific">Gimesia alba</name>
    <dbReference type="NCBI Taxonomy" id="2527973"/>
    <lineage>
        <taxon>Bacteria</taxon>
        <taxon>Pseudomonadati</taxon>
        <taxon>Planctomycetota</taxon>
        <taxon>Planctomycetia</taxon>
        <taxon>Planctomycetales</taxon>
        <taxon>Planctomycetaceae</taxon>
        <taxon>Gimesia</taxon>
    </lineage>
</organism>
<evidence type="ECO:0000313" key="4">
    <source>
        <dbReference type="EMBL" id="QDT45366.1"/>
    </source>
</evidence>
<sequence length="266" mass="30476" precursor="true">MIVRRSLHQTCRHKTKCTLFVTACLALFTATAFAQTTVDESIDLSSPDRAMIEQDTKQILNRPEFRHLTRERQITGDAAFDLEDLVKDQTQSEPRQVSPVLAGIVGMIFRVLSYAAIICACGLILFLLYRSIAGFRYSRQLKDETDDRQLQGEVTFEQIVSPAESEVSIYLERAKALAQTGDYHNAIIQLIYGSMSFIERAGWIRFRKGLTYRDYLRAARPHGLPGDSFRQIIRTYEPLGFGRREATREHFESTLQFYESAFQKKA</sequence>
<evidence type="ECO:0000313" key="5">
    <source>
        <dbReference type="Proteomes" id="UP000317171"/>
    </source>
</evidence>
<protein>
    <recommendedName>
        <fullName evidence="3">Protein-glutamine gamma-glutamyltransferase-like C-terminal domain-containing protein</fullName>
    </recommendedName>
</protein>
<reference evidence="4 5" key="1">
    <citation type="submission" date="2019-02" db="EMBL/GenBank/DDBJ databases">
        <title>Deep-cultivation of Planctomycetes and their phenomic and genomic characterization uncovers novel biology.</title>
        <authorList>
            <person name="Wiegand S."/>
            <person name="Jogler M."/>
            <person name="Boedeker C."/>
            <person name="Pinto D."/>
            <person name="Vollmers J."/>
            <person name="Rivas-Marin E."/>
            <person name="Kohn T."/>
            <person name="Peeters S.H."/>
            <person name="Heuer A."/>
            <person name="Rast P."/>
            <person name="Oberbeckmann S."/>
            <person name="Bunk B."/>
            <person name="Jeske O."/>
            <person name="Meyerdierks A."/>
            <person name="Storesund J.E."/>
            <person name="Kallscheuer N."/>
            <person name="Luecker S."/>
            <person name="Lage O.M."/>
            <person name="Pohl T."/>
            <person name="Merkel B.J."/>
            <person name="Hornburger P."/>
            <person name="Mueller R.-W."/>
            <person name="Bruemmer F."/>
            <person name="Labrenz M."/>
            <person name="Spormann A.M."/>
            <person name="Op den Camp H."/>
            <person name="Overmann J."/>
            <person name="Amann R."/>
            <person name="Jetten M.S.M."/>
            <person name="Mascher T."/>
            <person name="Medema M.H."/>
            <person name="Devos D.P."/>
            <person name="Kaster A.-K."/>
            <person name="Ovreas L."/>
            <person name="Rohde M."/>
            <person name="Galperin M.Y."/>
            <person name="Jogler C."/>
        </authorList>
    </citation>
    <scope>NUCLEOTIDE SEQUENCE [LARGE SCALE GENOMIC DNA]</scope>
    <source>
        <strain evidence="4 5">Pan241w</strain>
    </source>
</reference>
<dbReference type="InterPro" id="IPR025403">
    <property type="entry name" value="TgpA-like_C"/>
</dbReference>
<keyword evidence="2" id="KW-0732">Signal</keyword>
<feature type="transmembrane region" description="Helical" evidence="1">
    <location>
        <begin position="100"/>
        <end position="129"/>
    </location>
</feature>
<dbReference type="Pfam" id="PF13559">
    <property type="entry name" value="DUF4129"/>
    <property type="match status" value="1"/>
</dbReference>
<gene>
    <name evidence="4" type="ORF">Pan241w_54860</name>
</gene>
<feature type="signal peptide" evidence="2">
    <location>
        <begin position="1"/>
        <end position="34"/>
    </location>
</feature>
<dbReference type="OrthoDB" id="208324at2"/>
<accession>A0A517RNA4</accession>
<dbReference type="EMBL" id="CP036269">
    <property type="protein sequence ID" value="QDT45366.1"/>
    <property type="molecule type" value="Genomic_DNA"/>
</dbReference>
<keyword evidence="5" id="KW-1185">Reference proteome</keyword>
<evidence type="ECO:0000256" key="2">
    <source>
        <dbReference type="SAM" id="SignalP"/>
    </source>
</evidence>
<evidence type="ECO:0000259" key="3">
    <source>
        <dbReference type="Pfam" id="PF13559"/>
    </source>
</evidence>
<feature type="chain" id="PRO_5021961711" description="Protein-glutamine gamma-glutamyltransferase-like C-terminal domain-containing protein" evidence="2">
    <location>
        <begin position="35"/>
        <end position="266"/>
    </location>
</feature>
<proteinExistence type="predicted"/>
<evidence type="ECO:0000256" key="1">
    <source>
        <dbReference type="SAM" id="Phobius"/>
    </source>
</evidence>
<name>A0A517RNA4_9PLAN</name>
<dbReference type="AlphaFoldDB" id="A0A517RNA4"/>